<protein>
    <submittedName>
        <fullName evidence="2">Uncharacterized protein</fullName>
    </submittedName>
</protein>
<sequence length="71" mass="8120">MNSAPKKKNDNPSSNYREEIPKDKVPSGDKAVKQAEDKVYKQEEADFKNPAKKREESEQPVHSVKQPPKKL</sequence>
<dbReference type="Proteomes" id="UP000293347">
    <property type="component" value="Unassembled WGS sequence"/>
</dbReference>
<feature type="region of interest" description="Disordered" evidence="1">
    <location>
        <begin position="1"/>
        <end position="71"/>
    </location>
</feature>
<reference evidence="2 3" key="1">
    <citation type="submission" date="2019-02" db="EMBL/GenBank/DDBJ databases">
        <title>Pedobacter sp. RP-1-14 sp. nov., isolated from Arctic soil.</title>
        <authorList>
            <person name="Dahal R.H."/>
        </authorList>
    </citation>
    <scope>NUCLEOTIDE SEQUENCE [LARGE SCALE GENOMIC DNA]</scope>
    <source>
        <strain evidence="2 3">RP-1-14</strain>
    </source>
</reference>
<name>A0A4R0NFS2_9SPHI</name>
<dbReference type="AlphaFoldDB" id="A0A4R0NFS2"/>
<evidence type="ECO:0000313" key="3">
    <source>
        <dbReference type="Proteomes" id="UP000293347"/>
    </source>
</evidence>
<feature type="compositionally biased region" description="Basic and acidic residues" evidence="1">
    <location>
        <begin position="16"/>
        <end position="59"/>
    </location>
</feature>
<comment type="caution">
    <text evidence="2">The sequence shown here is derived from an EMBL/GenBank/DDBJ whole genome shotgun (WGS) entry which is preliminary data.</text>
</comment>
<dbReference type="RefSeq" id="WP_131597439.1">
    <property type="nucleotide sequence ID" value="NZ_SJSL01000006.1"/>
</dbReference>
<organism evidence="2 3">
    <name type="scientific">Pedobacter psychroterrae</name>
    <dbReference type="NCBI Taxonomy" id="2530453"/>
    <lineage>
        <taxon>Bacteria</taxon>
        <taxon>Pseudomonadati</taxon>
        <taxon>Bacteroidota</taxon>
        <taxon>Sphingobacteriia</taxon>
        <taxon>Sphingobacteriales</taxon>
        <taxon>Sphingobacteriaceae</taxon>
        <taxon>Pedobacter</taxon>
    </lineage>
</organism>
<evidence type="ECO:0000313" key="2">
    <source>
        <dbReference type="EMBL" id="TCC99008.1"/>
    </source>
</evidence>
<accession>A0A4R0NFS2</accession>
<gene>
    <name evidence="2" type="ORF">EZ437_17910</name>
</gene>
<dbReference type="EMBL" id="SJSL01000006">
    <property type="protein sequence ID" value="TCC99008.1"/>
    <property type="molecule type" value="Genomic_DNA"/>
</dbReference>
<evidence type="ECO:0000256" key="1">
    <source>
        <dbReference type="SAM" id="MobiDB-lite"/>
    </source>
</evidence>
<dbReference type="OrthoDB" id="771036at2"/>
<keyword evidence="3" id="KW-1185">Reference proteome</keyword>
<proteinExistence type="predicted"/>